<dbReference type="Proteomes" id="UP000183192">
    <property type="component" value="Unassembled WGS sequence"/>
</dbReference>
<comment type="subunit">
    <text evidence="12">Homodimer.</text>
</comment>
<keyword evidence="11 12" id="KW-0742">SOS response</keyword>
<dbReference type="InterPro" id="IPR006197">
    <property type="entry name" value="Peptidase_S24_LexA"/>
</dbReference>
<dbReference type="InterPro" id="IPR015927">
    <property type="entry name" value="Peptidase_S24_S26A/B/C"/>
</dbReference>
<dbReference type="GO" id="GO:0006281">
    <property type="term" value="P:DNA repair"/>
    <property type="evidence" value="ECO:0007669"/>
    <property type="project" value="UniProtKB-UniRule"/>
</dbReference>
<organism evidence="16 17">
    <name type="scientific">Candidatus Falkowbacteria bacterium CG1_02_37_44</name>
    <dbReference type="NCBI Taxonomy" id="1805146"/>
    <lineage>
        <taxon>Bacteria</taxon>
        <taxon>Candidatus Falkowiibacteriota</taxon>
    </lineage>
</organism>
<proteinExistence type="inferred from homology"/>
<evidence type="ECO:0000313" key="16">
    <source>
        <dbReference type="EMBL" id="OIO07534.1"/>
    </source>
</evidence>
<dbReference type="GO" id="GO:0009432">
    <property type="term" value="P:SOS response"/>
    <property type="evidence" value="ECO:0007669"/>
    <property type="project" value="UniProtKB-UniRule"/>
</dbReference>
<dbReference type="CDD" id="cd06529">
    <property type="entry name" value="S24_LexA-like"/>
    <property type="match status" value="1"/>
</dbReference>
<dbReference type="GO" id="GO:0045892">
    <property type="term" value="P:negative regulation of DNA-templated transcription"/>
    <property type="evidence" value="ECO:0007669"/>
    <property type="project" value="UniProtKB-UniRule"/>
</dbReference>
<evidence type="ECO:0000256" key="6">
    <source>
        <dbReference type="ARBA" id="ARBA00022813"/>
    </source>
</evidence>
<dbReference type="InterPro" id="IPR036388">
    <property type="entry name" value="WH-like_DNA-bd_sf"/>
</dbReference>
<dbReference type="Pfam" id="PF01726">
    <property type="entry name" value="LexA_DNA_bind"/>
    <property type="match status" value="1"/>
</dbReference>
<dbReference type="InterPro" id="IPR039418">
    <property type="entry name" value="LexA-like"/>
</dbReference>
<keyword evidence="3 12" id="KW-0235">DNA replication</keyword>
<feature type="domain" description="Peptidase S24/S26A/S26B/S26C" evidence="14">
    <location>
        <begin position="83"/>
        <end position="188"/>
    </location>
</feature>
<evidence type="ECO:0000259" key="15">
    <source>
        <dbReference type="Pfam" id="PF01726"/>
    </source>
</evidence>
<feature type="DNA-binding region" description="H-T-H motif" evidence="12">
    <location>
        <begin position="29"/>
        <end position="49"/>
    </location>
</feature>
<keyword evidence="6 12" id="KW-0068">Autocatalytic cleavage</keyword>
<evidence type="ECO:0000259" key="14">
    <source>
        <dbReference type="Pfam" id="PF00717"/>
    </source>
</evidence>
<dbReference type="GO" id="GO:0004252">
    <property type="term" value="F:serine-type endopeptidase activity"/>
    <property type="evidence" value="ECO:0007669"/>
    <property type="project" value="UniProtKB-UniRule"/>
</dbReference>
<dbReference type="Gene3D" id="2.10.109.10">
    <property type="entry name" value="Umud Fragment, subunit A"/>
    <property type="match status" value="1"/>
</dbReference>
<keyword evidence="9 12" id="KW-0804">Transcription</keyword>
<dbReference type="Pfam" id="PF00717">
    <property type="entry name" value="Peptidase_S24"/>
    <property type="match status" value="1"/>
</dbReference>
<evidence type="ECO:0000256" key="8">
    <source>
        <dbReference type="ARBA" id="ARBA00023125"/>
    </source>
</evidence>
<dbReference type="STRING" id="1805146.AUJ27_02265"/>
<comment type="function">
    <text evidence="12">Represses a number of genes involved in the response to DNA damage (SOS response), including recA and lexA. In the presence of single-stranded DNA, RecA interacts with LexA causing an autocatalytic cleavage which disrupts the DNA-binding part of LexA, leading to derepression of the SOS regulon and eventually DNA repair.</text>
</comment>
<sequence>MGTNLTKRQRQILDFITEFKQKYGYAPSYREIGEYFNLTSPATIHDHIQNLAKKGLIKISHNEARSIELIEENVNFTEAIELPLVGLITAGEPIEAIENKETFAVPATLTPDPANSYILKVKGESMIEDGILDGDYVIVERNPSPQNGDVVVALLDNAYATLKKFYREAKRIRLQPANFKMKPIYFRDPLIQGVVKGVIRKFA</sequence>
<feature type="site" description="Cleavage; by autolysis" evidence="12">
    <location>
        <begin position="90"/>
        <end position="91"/>
    </location>
</feature>
<evidence type="ECO:0000256" key="3">
    <source>
        <dbReference type="ARBA" id="ARBA00022705"/>
    </source>
</evidence>
<evidence type="ECO:0000313" key="17">
    <source>
        <dbReference type="Proteomes" id="UP000183192"/>
    </source>
</evidence>
<dbReference type="SUPFAM" id="SSF51306">
    <property type="entry name" value="LexA/Signal peptidase"/>
    <property type="match status" value="1"/>
</dbReference>
<dbReference type="NCBIfam" id="TIGR00498">
    <property type="entry name" value="lexA"/>
    <property type="match status" value="1"/>
</dbReference>
<reference evidence="16 17" key="1">
    <citation type="journal article" date="2016" name="Environ. Microbiol.">
        <title>Genomic resolution of a cold subsurface aquifer community provides metabolic insights for novel microbes adapted to high CO concentrations.</title>
        <authorList>
            <person name="Probst A.J."/>
            <person name="Castelle C.J."/>
            <person name="Singh A."/>
            <person name="Brown C.T."/>
            <person name="Anantharaman K."/>
            <person name="Sharon I."/>
            <person name="Hug L.A."/>
            <person name="Burstein D."/>
            <person name="Emerson J.B."/>
            <person name="Thomas B.C."/>
            <person name="Banfield J.F."/>
        </authorList>
    </citation>
    <scope>NUCLEOTIDE SEQUENCE [LARGE SCALE GENOMIC DNA]</scope>
    <source>
        <strain evidence="16">CG1_02_37_44</strain>
    </source>
</reference>
<evidence type="ECO:0000256" key="1">
    <source>
        <dbReference type="ARBA" id="ARBA00007484"/>
    </source>
</evidence>
<dbReference type="InterPro" id="IPR006199">
    <property type="entry name" value="LexA_DNA-bd_dom"/>
</dbReference>
<evidence type="ECO:0000256" key="2">
    <source>
        <dbReference type="ARBA" id="ARBA00022491"/>
    </source>
</evidence>
<dbReference type="SUPFAM" id="SSF46785">
    <property type="entry name" value="Winged helix' DNA-binding domain"/>
    <property type="match status" value="1"/>
</dbReference>
<gene>
    <name evidence="12" type="primary">lexA</name>
    <name evidence="16" type="ORF">AUJ27_02265</name>
</gene>
<dbReference type="HAMAP" id="MF_00015">
    <property type="entry name" value="LexA"/>
    <property type="match status" value="1"/>
</dbReference>
<keyword evidence="7 12" id="KW-0805">Transcription regulation</keyword>
<comment type="caution">
    <text evidence="16">The sequence shown here is derived from an EMBL/GenBank/DDBJ whole genome shotgun (WGS) entry which is preliminary data.</text>
</comment>
<protein>
    <recommendedName>
        <fullName evidence="12">LexA repressor</fullName>
        <ecNumber evidence="12">3.4.21.88</ecNumber>
    </recommendedName>
</protein>
<keyword evidence="4 12" id="KW-0227">DNA damage</keyword>
<evidence type="ECO:0000256" key="4">
    <source>
        <dbReference type="ARBA" id="ARBA00022763"/>
    </source>
</evidence>
<accession>A0A1J4TAM7</accession>
<dbReference type="InterPro" id="IPR036286">
    <property type="entry name" value="LexA/Signal_pep-like_sf"/>
</dbReference>
<keyword evidence="2 12" id="KW-0678">Repressor</keyword>
<dbReference type="GO" id="GO:0006260">
    <property type="term" value="P:DNA replication"/>
    <property type="evidence" value="ECO:0007669"/>
    <property type="project" value="UniProtKB-UniRule"/>
</dbReference>
<name>A0A1J4TAM7_9BACT</name>
<keyword evidence="8 12" id="KW-0238">DNA-binding</keyword>
<keyword evidence="5 12" id="KW-0378">Hydrolase</keyword>
<feature type="active site" description="For autocatalytic cleavage activity" evidence="12">
    <location>
        <position position="163"/>
    </location>
</feature>
<dbReference type="InterPro" id="IPR036390">
    <property type="entry name" value="WH_DNA-bd_sf"/>
</dbReference>
<feature type="active site" description="For autocatalytic cleavage activity" evidence="12">
    <location>
        <position position="125"/>
    </location>
</feature>
<dbReference type="Gene3D" id="1.10.10.10">
    <property type="entry name" value="Winged helix-like DNA-binding domain superfamily/Winged helix DNA-binding domain"/>
    <property type="match status" value="1"/>
</dbReference>
<dbReference type="GO" id="GO:0003677">
    <property type="term" value="F:DNA binding"/>
    <property type="evidence" value="ECO:0007669"/>
    <property type="project" value="UniProtKB-UniRule"/>
</dbReference>
<dbReference type="AlphaFoldDB" id="A0A1J4TAM7"/>
<dbReference type="PANTHER" id="PTHR33516:SF2">
    <property type="entry name" value="LEXA REPRESSOR-RELATED"/>
    <property type="match status" value="1"/>
</dbReference>
<evidence type="ECO:0000256" key="9">
    <source>
        <dbReference type="ARBA" id="ARBA00023163"/>
    </source>
</evidence>
<evidence type="ECO:0000256" key="10">
    <source>
        <dbReference type="ARBA" id="ARBA00023204"/>
    </source>
</evidence>
<evidence type="ECO:0000256" key="11">
    <source>
        <dbReference type="ARBA" id="ARBA00023236"/>
    </source>
</evidence>
<dbReference type="InterPro" id="IPR006200">
    <property type="entry name" value="LexA"/>
</dbReference>
<dbReference type="PRINTS" id="PR00726">
    <property type="entry name" value="LEXASERPTASE"/>
</dbReference>
<evidence type="ECO:0000256" key="12">
    <source>
        <dbReference type="HAMAP-Rule" id="MF_00015"/>
    </source>
</evidence>
<dbReference type="PANTHER" id="PTHR33516">
    <property type="entry name" value="LEXA REPRESSOR"/>
    <property type="match status" value="1"/>
</dbReference>
<evidence type="ECO:0000256" key="7">
    <source>
        <dbReference type="ARBA" id="ARBA00023015"/>
    </source>
</evidence>
<dbReference type="GO" id="GO:0006508">
    <property type="term" value="P:proteolysis"/>
    <property type="evidence" value="ECO:0007669"/>
    <property type="project" value="InterPro"/>
</dbReference>
<evidence type="ECO:0000256" key="13">
    <source>
        <dbReference type="RuleBase" id="RU003991"/>
    </source>
</evidence>
<dbReference type="InterPro" id="IPR050077">
    <property type="entry name" value="LexA_repressor"/>
</dbReference>
<dbReference type="EC" id="3.4.21.88" evidence="12"/>
<comment type="catalytic activity">
    <reaction evidence="12">
        <text>Hydrolysis of Ala-|-Gly bond in repressor LexA.</text>
        <dbReference type="EC" id="3.4.21.88"/>
    </reaction>
</comment>
<evidence type="ECO:0000256" key="5">
    <source>
        <dbReference type="ARBA" id="ARBA00022801"/>
    </source>
</evidence>
<comment type="similarity">
    <text evidence="1 12 13">Belongs to the peptidase S24 family.</text>
</comment>
<dbReference type="EMBL" id="MNUU01000042">
    <property type="protein sequence ID" value="OIO07534.1"/>
    <property type="molecule type" value="Genomic_DNA"/>
</dbReference>
<keyword evidence="10 12" id="KW-0234">DNA repair</keyword>
<feature type="domain" description="LexA repressor DNA-binding" evidence="15">
    <location>
        <begin position="3"/>
        <end position="65"/>
    </location>
</feature>